<organism evidence="8 9">
    <name type="scientific">Microbacterium galbum</name>
    <dbReference type="NCBI Taxonomy" id="3075994"/>
    <lineage>
        <taxon>Bacteria</taxon>
        <taxon>Bacillati</taxon>
        <taxon>Actinomycetota</taxon>
        <taxon>Actinomycetes</taxon>
        <taxon>Micrococcales</taxon>
        <taxon>Microbacteriaceae</taxon>
        <taxon>Microbacterium</taxon>
    </lineage>
</organism>
<dbReference type="Proteomes" id="UP001263371">
    <property type="component" value="Unassembled WGS sequence"/>
</dbReference>
<dbReference type="RefSeq" id="WP_315994083.1">
    <property type="nucleotide sequence ID" value="NZ_JAWDIS010000001.1"/>
</dbReference>
<evidence type="ECO:0000256" key="6">
    <source>
        <dbReference type="ARBA" id="ARBA00029466"/>
    </source>
</evidence>
<accession>A0ABU3T675</accession>
<feature type="compositionally biased region" description="Low complexity" evidence="7">
    <location>
        <begin position="1"/>
        <end position="15"/>
    </location>
</feature>
<evidence type="ECO:0000256" key="7">
    <source>
        <dbReference type="SAM" id="MobiDB-lite"/>
    </source>
</evidence>
<sequence length="137" mass="15392">MGSASWASSAGVARSMRSNRRRDTGPELAVRRELHRRGLRYRVDLRPVAHLRTRADIVFTRQRIAVYIDGCFWHGCPVHGTSPTSNASYWLPKLQANKERDAAVNVALGEVGWTVLRFWEHETPTSVADAVEAAVRP</sequence>
<keyword evidence="9" id="KW-1185">Reference proteome</keyword>
<evidence type="ECO:0000313" key="9">
    <source>
        <dbReference type="Proteomes" id="UP001263371"/>
    </source>
</evidence>
<keyword evidence="3" id="KW-0227">DNA damage</keyword>
<gene>
    <name evidence="8" type="ORF">RWH45_06590</name>
</gene>
<evidence type="ECO:0000256" key="2">
    <source>
        <dbReference type="ARBA" id="ARBA00022759"/>
    </source>
</evidence>
<dbReference type="Pfam" id="PF03852">
    <property type="entry name" value="Vsr"/>
    <property type="match status" value="1"/>
</dbReference>
<name>A0ABU3T675_9MICO</name>
<dbReference type="Gene3D" id="3.40.960.10">
    <property type="entry name" value="VSR Endonuclease"/>
    <property type="match status" value="1"/>
</dbReference>
<keyword evidence="2 8" id="KW-0255">Endonuclease</keyword>
<dbReference type="SUPFAM" id="SSF52980">
    <property type="entry name" value="Restriction endonuclease-like"/>
    <property type="match status" value="1"/>
</dbReference>
<evidence type="ECO:0000256" key="1">
    <source>
        <dbReference type="ARBA" id="ARBA00022722"/>
    </source>
</evidence>
<reference evidence="8 9" key="1">
    <citation type="submission" date="2023-09" db="EMBL/GenBank/DDBJ databases">
        <title>Microbacterium fusihabitans sp. nov., Microbacterium phycihabitans sp. nov., and Microbacterium cervinum sp. nov., isolated from dried seaweeds of beach.</title>
        <authorList>
            <person name="Lee S.D."/>
        </authorList>
    </citation>
    <scope>NUCLEOTIDE SEQUENCE [LARGE SCALE GENOMIC DNA]</scope>
    <source>
        <strain evidence="8 9">KSW4-17</strain>
    </source>
</reference>
<proteinExistence type="inferred from homology"/>
<feature type="region of interest" description="Disordered" evidence="7">
    <location>
        <begin position="1"/>
        <end position="26"/>
    </location>
</feature>
<comment type="similarity">
    <text evidence="6">Belongs to the Vsr family.</text>
</comment>
<evidence type="ECO:0000313" key="8">
    <source>
        <dbReference type="EMBL" id="MDU0366877.1"/>
    </source>
</evidence>
<keyword evidence="1" id="KW-0540">Nuclease</keyword>
<keyword evidence="5" id="KW-0234">DNA repair</keyword>
<evidence type="ECO:0000256" key="3">
    <source>
        <dbReference type="ARBA" id="ARBA00022763"/>
    </source>
</evidence>
<dbReference type="InterPro" id="IPR011335">
    <property type="entry name" value="Restrct_endonuc-II-like"/>
</dbReference>
<comment type="caution">
    <text evidence="8">The sequence shown here is derived from an EMBL/GenBank/DDBJ whole genome shotgun (WGS) entry which is preliminary data.</text>
</comment>
<evidence type="ECO:0000256" key="4">
    <source>
        <dbReference type="ARBA" id="ARBA00022801"/>
    </source>
</evidence>
<dbReference type="InterPro" id="IPR004603">
    <property type="entry name" value="DNA_mismatch_endonuc_vsr"/>
</dbReference>
<keyword evidence="4" id="KW-0378">Hydrolase</keyword>
<dbReference type="CDD" id="cd00221">
    <property type="entry name" value="Vsr"/>
    <property type="match status" value="1"/>
</dbReference>
<dbReference type="EMBL" id="JAWDIS010000001">
    <property type="protein sequence ID" value="MDU0366877.1"/>
    <property type="molecule type" value="Genomic_DNA"/>
</dbReference>
<dbReference type="GO" id="GO:0004519">
    <property type="term" value="F:endonuclease activity"/>
    <property type="evidence" value="ECO:0007669"/>
    <property type="project" value="UniProtKB-KW"/>
</dbReference>
<dbReference type="NCBIfam" id="TIGR00632">
    <property type="entry name" value="vsr"/>
    <property type="match status" value="1"/>
</dbReference>
<evidence type="ECO:0000256" key="5">
    <source>
        <dbReference type="ARBA" id="ARBA00023204"/>
    </source>
</evidence>
<protein>
    <submittedName>
        <fullName evidence="8">Very short patch repair endonuclease</fullName>
    </submittedName>
</protein>